<accession>A0A918YGD4</accession>
<evidence type="ECO:0000256" key="1">
    <source>
        <dbReference type="SAM" id="MobiDB-lite"/>
    </source>
</evidence>
<comment type="caution">
    <text evidence="2">The sequence shown here is derived from an EMBL/GenBank/DDBJ whole genome shotgun (WGS) entry which is preliminary data.</text>
</comment>
<evidence type="ECO:0000313" key="2">
    <source>
        <dbReference type="EMBL" id="GHE02995.1"/>
    </source>
</evidence>
<dbReference type="Proteomes" id="UP000655443">
    <property type="component" value="Unassembled WGS sequence"/>
</dbReference>
<keyword evidence="3" id="KW-1185">Reference proteome</keyword>
<evidence type="ECO:0000313" key="3">
    <source>
        <dbReference type="Proteomes" id="UP000655443"/>
    </source>
</evidence>
<sequence length="76" mass="8359">MTPVPLEAFLRARFEEFEEEEQVARDAIAGATRPGCCANSRQCPCSPSRSPAVPGTTTPGVLRPERPETPEKYGRR</sequence>
<name>A0A918YGD4_9ACTN</name>
<dbReference type="EMBL" id="BMVG01000005">
    <property type="protein sequence ID" value="GHE02995.1"/>
    <property type="molecule type" value="Genomic_DNA"/>
</dbReference>
<reference evidence="2" key="1">
    <citation type="journal article" date="2014" name="Int. J. Syst. Evol. Microbiol.">
        <title>Complete genome sequence of Corynebacterium casei LMG S-19264T (=DSM 44701T), isolated from a smear-ripened cheese.</title>
        <authorList>
            <consortium name="US DOE Joint Genome Institute (JGI-PGF)"/>
            <person name="Walter F."/>
            <person name="Albersmeier A."/>
            <person name="Kalinowski J."/>
            <person name="Ruckert C."/>
        </authorList>
    </citation>
    <scope>NUCLEOTIDE SEQUENCE</scope>
    <source>
        <strain evidence="2">JCM 4714</strain>
    </source>
</reference>
<feature type="compositionally biased region" description="Low complexity" evidence="1">
    <location>
        <begin position="42"/>
        <end position="51"/>
    </location>
</feature>
<dbReference type="AlphaFoldDB" id="A0A918YGD4"/>
<protein>
    <submittedName>
        <fullName evidence="2">Uncharacterized protein</fullName>
    </submittedName>
</protein>
<feature type="region of interest" description="Disordered" evidence="1">
    <location>
        <begin position="42"/>
        <end position="76"/>
    </location>
</feature>
<organism evidence="2 3">
    <name type="scientific">Streptomyces alanosinicus</name>
    <dbReference type="NCBI Taxonomy" id="68171"/>
    <lineage>
        <taxon>Bacteria</taxon>
        <taxon>Bacillati</taxon>
        <taxon>Actinomycetota</taxon>
        <taxon>Actinomycetes</taxon>
        <taxon>Kitasatosporales</taxon>
        <taxon>Streptomycetaceae</taxon>
        <taxon>Streptomyces</taxon>
    </lineage>
</organism>
<feature type="compositionally biased region" description="Basic and acidic residues" evidence="1">
    <location>
        <begin position="63"/>
        <end position="76"/>
    </location>
</feature>
<gene>
    <name evidence="2" type="ORF">GCM10010339_28520</name>
</gene>
<proteinExistence type="predicted"/>
<reference evidence="2" key="2">
    <citation type="submission" date="2020-09" db="EMBL/GenBank/DDBJ databases">
        <authorList>
            <person name="Sun Q."/>
            <person name="Ohkuma M."/>
        </authorList>
    </citation>
    <scope>NUCLEOTIDE SEQUENCE</scope>
    <source>
        <strain evidence="2">JCM 4714</strain>
    </source>
</reference>